<organism evidence="1 2">
    <name type="scientific">Rattus norvegicus</name>
    <name type="common">Rat</name>
    <dbReference type="NCBI Taxonomy" id="10116"/>
    <lineage>
        <taxon>Eukaryota</taxon>
        <taxon>Metazoa</taxon>
        <taxon>Chordata</taxon>
        <taxon>Craniata</taxon>
        <taxon>Vertebrata</taxon>
        <taxon>Euteleostomi</taxon>
        <taxon>Mammalia</taxon>
        <taxon>Eutheria</taxon>
        <taxon>Euarchontoglires</taxon>
        <taxon>Glires</taxon>
        <taxon>Rodentia</taxon>
        <taxon>Myomorpha</taxon>
        <taxon>Muroidea</taxon>
        <taxon>Muridae</taxon>
        <taxon>Murinae</taxon>
        <taxon>Rattus</taxon>
    </lineage>
</organism>
<dbReference type="EMBL" id="CH473992">
    <property type="protein sequence ID" value="EDL82641.1"/>
    <property type="molecule type" value="Genomic_DNA"/>
</dbReference>
<evidence type="ECO:0000313" key="2">
    <source>
        <dbReference type="Proteomes" id="UP000234681"/>
    </source>
</evidence>
<proteinExistence type="predicted"/>
<reference evidence="2" key="1">
    <citation type="submission" date="2005-09" db="EMBL/GenBank/DDBJ databases">
        <authorList>
            <person name="Mural R.J."/>
            <person name="Li P.W."/>
            <person name="Adams M.D."/>
            <person name="Amanatides P.G."/>
            <person name="Baden-Tillson H."/>
            <person name="Barnstead M."/>
            <person name="Chin S.H."/>
            <person name="Dew I."/>
            <person name="Evans C.A."/>
            <person name="Ferriera S."/>
            <person name="Flanigan M."/>
            <person name="Fosler C."/>
            <person name="Glodek A."/>
            <person name="Gu Z."/>
            <person name="Holt R.A."/>
            <person name="Jennings D."/>
            <person name="Kraft C.L."/>
            <person name="Lu F."/>
            <person name="Nguyen T."/>
            <person name="Nusskern D.R."/>
            <person name="Pfannkoch C.M."/>
            <person name="Sitter C."/>
            <person name="Sutton G.G."/>
            <person name="Venter J.C."/>
            <person name="Wang Z."/>
            <person name="Woodage T."/>
            <person name="Zheng X.H."/>
            <person name="Zhong F."/>
        </authorList>
    </citation>
    <scope>NUCLEOTIDE SEQUENCE [LARGE SCALE GENOMIC DNA]</scope>
    <source>
        <strain>BN</strain>
        <strain evidence="2">Sprague-Dawley</strain>
    </source>
</reference>
<dbReference type="Proteomes" id="UP000234681">
    <property type="component" value="Chromosome 2"/>
</dbReference>
<evidence type="ECO:0000313" key="1">
    <source>
        <dbReference type="EMBL" id="EDL82641.1"/>
    </source>
</evidence>
<accession>A6JMZ2</accession>
<dbReference type="AlphaFoldDB" id="A6JMZ2"/>
<sequence>MRHSYRQEWRHTYTCILSYFYINAKAIIGEYLKEALAHGSCLNVDTTAVS</sequence>
<gene>
    <name evidence="1" type="ORF">rCG_53325</name>
</gene>
<name>A6JMZ2_RAT</name>
<protein>
    <submittedName>
        <fullName evidence="1">RCG53325</fullName>
    </submittedName>
</protein>